<dbReference type="Pfam" id="PF21345">
    <property type="entry name" value="PcRGLX_2nd"/>
    <property type="match status" value="1"/>
</dbReference>
<organism evidence="4 5">
    <name type="scientific">Alicyclobacillus cellulosilyticus</name>
    <dbReference type="NCBI Taxonomy" id="1003997"/>
    <lineage>
        <taxon>Bacteria</taxon>
        <taxon>Bacillati</taxon>
        <taxon>Bacillota</taxon>
        <taxon>Bacilli</taxon>
        <taxon>Bacillales</taxon>
        <taxon>Alicyclobacillaceae</taxon>
        <taxon>Alicyclobacillus</taxon>
    </lineage>
</organism>
<accession>A0A917NHA2</accession>
<feature type="domain" description="PcRGLX/YetA-like central beta-sandwich" evidence="2">
    <location>
        <begin position="99"/>
        <end position="451"/>
    </location>
</feature>
<dbReference type="InterPro" id="IPR045793">
    <property type="entry name" value="PcRGLX/YetA-like"/>
</dbReference>
<feature type="domain" description="PcRGLX/YetA-like C-terminal alpha/alpha toroid" evidence="3">
    <location>
        <begin position="457"/>
        <end position="860"/>
    </location>
</feature>
<evidence type="ECO:0000313" key="5">
    <source>
        <dbReference type="Proteomes" id="UP000637695"/>
    </source>
</evidence>
<comment type="caution">
    <text evidence="4">The sequence shown here is derived from an EMBL/GenBank/DDBJ whole genome shotgun (WGS) entry which is preliminary data.</text>
</comment>
<evidence type="ECO:0000259" key="2">
    <source>
        <dbReference type="Pfam" id="PF21345"/>
    </source>
</evidence>
<evidence type="ECO:0008006" key="6">
    <source>
        <dbReference type="Google" id="ProtNLM"/>
    </source>
</evidence>
<name>A0A917NHA2_9BACL</name>
<dbReference type="InterPro" id="IPR048331">
    <property type="entry name" value="PcRGLX/YetA_3rd"/>
</dbReference>
<protein>
    <recommendedName>
        <fullName evidence="6">Tat pathway signal sequence domain protein</fullName>
    </recommendedName>
</protein>
<dbReference type="Pfam" id="PF21346">
    <property type="entry name" value="PcRGLX_3rd"/>
    <property type="match status" value="1"/>
</dbReference>
<dbReference type="Pfam" id="PF19501">
    <property type="entry name" value="PcRGLX_1st"/>
    <property type="match status" value="1"/>
</dbReference>
<proteinExistence type="predicted"/>
<dbReference type="AlphaFoldDB" id="A0A917NHA2"/>
<gene>
    <name evidence="4" type="primary">yetA</name>
    <name evidence="4" type="ORF">GCM10010885_07110</name>
</gene>
<dbReference type="PANTHER" id="PTHR40081">
    <property type="entry name" value="CONCANAVALIN A-LIKE LECTIN/GLUCANASE"/>
    <property type="match status" value="1"/>
</dbReference>
<reference evidence="4" key="2">
    <citation type="submission" date="2020-09" db="EMBL/GenBank/DDBJ databases">
        <authorList>
            <person name="Sun Q."/>
            <person name="Ohkuma M."/>
        </authorList>
    </citation>
    <scope>NUCLEOTIDE SEQUENCE</scope>
    <source>
        <strain evidence="4">JCM 18487</strain>
    </source>
</reference>
<sequence>MKLSSTPLQWLGHLRPNQPCGVTFGVPWPRGFLNDTRVLRLIDSEDKEIPMQTWCTAYWPDGSVKWTAHAAVFGAETDGLSLVLDTARDSQPGGVRDSIQVTDMDNAIQVQSGNLCIIFYRNGTKLCDMTWADGKMRAFCDLAVCMERVFCVDEGRVAKEVLKFISHVDAATVEQKGPIRCVVKITGSHVLCNTHAMRRIPFIVRFYVYAGVQEIRVVHTFIYDSDACNVHDEYLRGVGINIHTNLNNDLYNRCIRVVGDSGVFSEAAKLLLVRGFDRNNTWYRQQIRFGQVDITEWCDNARFQDVLKDAPVWDIFQVFQDSSEHYVIRKRTKRGCAWVEAVHGQRAQGTVYIGGREGGLVVGLRDFWEKYPRSIDVKGLSQEQSTLTAWFWSPSAPAMDLRHYDTVPHVVSAYEGFNEMRSTPYGIANTNEVRIWFMDEIPSRKQLMEMARMVQTPPILICEPVRYKDAGIFGRWSLPDRTTPMRDWLEGCLDKALDFYTNEVKRRRWYGFWNYGDVMHTYDPVRHCWRYDMGGYAWQNTELIPNLWLWYTFLRTGRADVFRMAEAMTRHTSEVDVYHLGSYKGLGSRHNVVHWGCGCKEARISMAGLHRIYYYLTADERIGDILDEVKDAEFAVAKLDPMRAIFPPGSYATHIRSGPDWAAFCSNWLTQWERFLDEGYLQRIREGIMFFKQLPLGLCSGPTFGYDPTENRMHHIGDDNYDYHMVVAFGAPEIWIELADLLQDDDWIRLLADFGEFAVLPEEEKLRRSGGKVGNRHWNWPMLYARLVAFAAVQRHNAALAQQAWQLILSEVERMPLEPVVVPEDEWVQSIVELPQVSTNQISQWCLSVIECLEMIPEYLPEHSVKKAKG</sequence>
<dbReference type="Proteomes" id="UP000637695">
    <property type="component" value="Unassembled WGS sequence"/>
</dbReference>
<dbReference type="EMBL" id="BMOY01000007">
    <property type="protein sequence ID" value="GGJ00455.1"/>
    <property type="molecule type" value="Genomic_DNA"/>
</dbReference>
<feature type="domain" description="PcRGLX/YetA-like N-terminal RIFT barrel" evidence="1">
    <location>
        <begin position="5"/>
        <end position="77"/>
    </location>
</feature>
<dbReference type="InterPro" id="IPR048329">
    <property type="entry name" value="PcRGLX_1st"/>
</dbReference>
<reference evidence="4" key="1">
    <citation type="journal article" date="2014" name="Int. J. Syst. Evol. Microbiol.">
        <title>Complete genome sequence of Corynebacterium casei LMG S-19264T (=DSM 44701T), isolated from a smear-ripened cheese.</title>
        <authorList>
            <consortium name="US DOE Joint Genome Institute (JGI-PGF)"/>
            <person name="Walter F."/>
            <person name="Albersmeier A."/>
            <person name="Kalinowski J."/>
            <person name="Ruckert C."/>
        </authorList>
    </citation>
    <scope>NUCLEOTIDE SEQUENCE</scope>
    <source>
        <strain evidence="4">JCM 18487</strain>
    </source>
</reference>
<evidence type="ECO:0000259" key="3">
    <source>
        <dbReference type="Pfam" id="PF21346"/>
    </source>
</evidence>
<keyword evidence="5" id="KW-1185">Reference proteome</keyword>
<evidence type="ECO:0000313" key="4">
    <source>
        <dbReference type="EMBL" id="GGJ00455.1"/>
    </source>
</evidence>
<dbReference type="InterPro" id="IPR048330">
    <property type="entry name" value="PcRGLX/YetA_2nd"/>
</dbReference>
<dbReference type="PANTHER" id="PTHR40081:SF1">
    <property type="entry name" value="TAT PATHWAY SIGNAL SEQUENCE DOMAIN PROTEIN"/>
    <property type="match status" value="1"/>
</dbReference>
<evidence type="ECO:0000259" key="1">
    <source>
        <dbReference type="Pfam" id="PF19501"/>
    </source>
</evidence>